<keyword evidence="2" id="KW-0472">Membrane</keyword>
<feature type="transmembrane region" description="Helical" evidence="2">
    <location>
        <begin position="370"/>
        <end position="389"/>
    </location>
</feature>
<keyword evidence="2" id="KW-0812">Transmembrane</keyword>
<evidence type="ECO:0000313" key="4">
    <source>
        <dbReference type="Proteomes" id="UP001202244"/>
    </source>
</evidence>
<evidence type="ECO:0000313" key="3">
    <source>
        <dbReference type="EMBL" id="UNS98825.1"/>
    </source>
</evidence>
<sequence>MNTHPAPAGPGSGSGTSADPVRALLSRHSTLCARAVDPLEIAAGLEAGGVTDRTVASCRHRDVFSLAEELYARAPRREDDAQARTPLPSSSPAPGSGTGTGAAPLAGSGHPDGGAGATRPARGPVAARLLAVAVALGLPLLPGLLCAGTLAWLVLLGSAPPAVRAVVCAVGAGAVLGSGVVAVRAVPATPRAAGVRPRPFPVLPFLCVCWLIGYALYGDWLLRQLLGGGPELSGSAPTPPPPGVPLGLALALAPAVWCARGFARGARRKLAGCRSLEEFSARVRPVLALAVCAFAVSCPALQWGAHTLADGAYAGAGGAYPGAGGAYAGAEAVDVPAGPVFWATAAVLLLLFAALLLGAHGFRQATRAGLLTACALEAAVLLSVPVARLPRLQVLSRPVEALAAHQGTASVPLAACGCAALVLLAYAFVTLPRASAHHRETAPA</sequence>
<feature type="transmembrane region" description="Helical" evidence="2">
    <location>
        <begin position="203"/>
        <end position="222"/>
    </location>
</feature>
<feature type="region of interest" description="Disordered" evidence="1">
    <location>
        <begin position="74"/>
        <end position="119"/>
    </location>
</feature>
<proteinExistence type="predicted"/>
<feature type="transmembrane region" description="Helical" evidence="2">
    <location>
        <begin position="162"/>
        <end position="183"/>
    </location>
</feature>
<accession>A0ABY3XWU1</accession>
<feature type="transmembrane region" description="Helical" evidence="2">
    <location>
        <begin position="340"/>
        <end position="358"/>
    </location>
</feature>
<keyword evidence="2" id="KW-1133">Transmembrane helix</keyword>
<feature type="transmembrane region" description="Helical" evidence="2">
    <location>
        <begin position="242"/>
        <end position="263"/>
    </location>
</feature>
<dbReference type="RefSeq" id="WP_242754140.1">
    <property type="nucleotide sequence ID" value="NZ_CP093846.1"/>
</dbReference>
<dbReference type="EMBL" id="CP093846">
    <property type="protein sequence ID" value="UNS98825.1"/>
    <property type="molecule type" value="Genomic_DNA"/>
</dbReference>
<evidence type="ECO:0000256" key="2">
    <source>
        <dbReference type="SAM" id="Phobius"/>
    </source>
</evidence>
<gene>
    <name evidence="3" type="ORF">MMF93_21905</name>
</gene>
<evidence type="ECO:0008006" key="5">
    <source>
        <dbReference type="Google" id="ProtNLM"/>
    </source>
</evidence>
<feature type="transmembrane region" description="Helical" evidence="2">
    <location>
        <begin position="283"/>
        <end position="303"/>
    </location>
</feature>
<feature type="transmembrane region" description="Helical" evidence="2">
    <location>
        <begin position="409"/>
        <end position="429"/>
    </location>
</feature>
<protein>
    <recommendedName>
        <fullName evidence="5">Integral membrane protein</fullName>
    </recommendedName>
</protein>
<name>A0ABY3XWU1_9ACTN</name>
<organism evidence="3 4">
    <name type="scientific">Streptomyces tubbatahanensis</name>
    <dbReference type="NCBI Taxonomy" id="2923272"/>
    <lineage>
        <taxon>Bacteria</taxon>
        <taxon>Bacillati</taxon>
        <taxon>Actinomycetota</taxon>
        <taxon>Actinomycetes</taxon>
        <taxon>Kitasatosporales</taxon>
        <taxon>Streptomycetaceae</taxon>
        <taxon>Streptomyces</taxon>
    </lineage>
</organism>
<keyword evidence="4" id="KW-1185">Reference proteome</keyword>
<evidence type="ECO:0000256" key="1">
    <source>
        <dbReference type="SAM" id="MobiDB-lite"/>
    </source>
</evidence>
<feature type="region of interest" description="Disordered" evidence="1">
    <location>
        <begin position="1"/>
        <end position="22"/>
    </location>
</feature>
<feature type="transmembrane region" description="Helical" evidence="2">
    <location>
        <begin position="129"/>
        <end position="156"/>
    </location>
</feature>
<feature type="compositionally biased region" description="Low complexity" evidence="1">
    <location>
        <begin position="85"/>
        <end position="109"/>
    </location>
</feature>
<reference evidence="3 4" key="1">
    <citation type="journal article" date="2023" name="Microbiol. Spectr.">
        <title>Synergy between Genome Mining, Metabolomics, and Bioinformatics Uncovers Antibacterial Chlorinated Carbazole Alkaloids and Their Biosynthetic Gene Cluster from Streptomyces tubbatahanensis sp. nov., a Novel Actinomycete Isolated from Sulu Sea, Philippines.</title>
        <authorList>
            <person name="Tenebro C.P."/>
            <person name="Trono D.J.V.L."/>
            <person name="Balida L.A.P."/>
            <person name="Bayog L.K.A."/>
            <person name="Bruna J.R."/>
            <person name="Sabido E.M."/>
            <person name="Caspe D.P.C."/>
            <person name="de Los Santos E.L.C."/>
            <person name="Saludes J.P."/>
            <person name="Dalisay D.S."/>
        </authorList>
    </citation>
    <scope>NUCLEOTIDE SEQUENCE [LARGE SCALE GENOMIC DNA]</scope>
    <source>
        <strain evidence="3 4">DSD3025</strain>
    </source>
</reference>
<dbReference type="Proteomes" id="UP001202244">
    <property type="component" value="Chromosome"/>
</dbReference>